<accession>A0AAV7CR15</accession>
<comment type="caution">
    <text evidence="1">The sequence shown here is derived from an EMBL/GenBank/DDBJ whole genome shotgun (WGS) entry which is preliminary data.</text>
</comment>
<dbReference type="Proteomes" id="UP000824782">
    <property type="component" value="Unassembled WGS sequence"/>
</dbReference>
<dbReference type="AlphaFoldDB" id="A0AAV7CR15"/>
<protein>
    <submittedName>
        <fullName evidence="1">Uncharacterized protein</fullName>
    </submittedName>
</protein>
<reference evidence="1" key="1">
    <citation type="thesis" date="2020" institute="ProQuest LLC" country="789 East Eisenhower Parkway, Ann Arbor, MI, USA">
        <title>Comparative Genomics and Chromosome Evolution.</title>
        <authorList>
            <person name="Mudd A.B."/>
        </authorList>
    </citation>
    <scope>NUCLEOTIDE SEQUENCE</scope>
    <source>
        <strain evidence="1">237g6f4</strain>
        <tissue evidence="1">Blood</tissue>
    </source>
</reference>
<evidence type="ECO:0000313" key="1">
    <source>
        <dbReference type="EMBL" id="KAG8587246.1"/>
    </source>
</evidence>
<gene>
    <name evidence="1" type="ORF">GDO81_005609</name>
</gene>
<organism evidence="1 2">
    <name type="scientific">Engystomops pustulosus</name>
    <name type="common">Tungara frog</name>
    <name type="synonym">Physalaemus pustulosus</name>
    <dbReference type="NCBI Taxonomy" id="76066"/>
    <lineage>
        <taxon>Eukaryota</taxon>
        <taxon>Metazoa</taxon>
        <taxon>Chordata</taxon>
        <taxon>Craniata</taxon>
        <taxon>Vertebrata</taxon>
        <taxon>Euteleostomi</taxon>
        <taxon>Amphibia</taxon>
        <taxon>Batrachia</taxon>
        <taxon>Anura</taxon>
        <taxon>Neobatrachia</taxon>
        <taxon>Hyloidea</taxon>
        <taxon>Leptodactylidae</taxon>
        <taxon>Leiuperinae</taxon>
        <taxon>Engystomops</taxon>
    </lineage>
</organism>
<keyword evidence="2" id="KW-1185">Reference proteome</keyword>
<evidence type="ECO:0000313" key="2">
    <source>
        <dbReference type="Proteomes" id="UP000824782"/>
    </source>
</evidence>
<sequence length="102" mass="11058">MASMKPWMRALRGLALRAPRIRPAGALLIALLLPPLLAMSSGIRKEARPQANLHKDTRDGLCLLCVLGPARLWRHPAPCMCPSAGLYQLFLPSSPLLIRAAG</sequence>
<dbReference type="EMBL" id="WNYA01000002">
    <property type="protein sequence ID" value="KAG8587246.1"/>
    <property type="molecule type" value="Genomic_DNA"/>
</dbReference>
<proteinExistence type="predicted"/>
<name>A0AAV7CR15_ENGPU</name>